<dbReference type="Proteomes" id="UP000298213">
    <property type="component" value="Unassembled WGS sequence"/>
</dbReference>
<dbReference type="EMBL" id="SPDV01000063">
    <property type="protein sequence ID" value="TFI56620.1"/>
    <property type="molecule type" value="Genomic_DNA"/>
</dbReference>
<organism evidence="1 2">
    <name type="scientific">Sphingomonas parva</name>
    <dbReference type="NCBI Taxonomy" id="2555898"/>
    <lineage>
        <taxon>Bacteria</taxon>
        <taxon>Pseudomonadati</taxon>
        <taxon>Pseudomonadota</taxon>
        <taxon>Alphaproteobacteria</taxon>
        <taxon>Sphingomonadales</taxon>
        <taxon>Sphingomonadaceae</taxon>
        <taxon>Sphingomonas</taxon>
    </lineage>
</organism>
<reference evidence="1 2" key="1">
    <citation type="submission" date="2019-03" db="EMBL/GenBank/DDBJ databases">
        <title>Genome sequence of Sphingomonas sp. 17J27-24.</title>
        <authorList>
            <person name="Kim M."/>
            <person name="Maeng S."/>
            <person name="Sathiyaraj S."/>
        </authorList>
    </citation>
    <scope>NUCLEOTIDE SEQUENCE [LARGE SCALE GENOMIC DNA]</scope>
    <source>
        <strain evidence="1 2">17J27-24</strain>
    </source>
</reference>
<evidence type="ECO:0000313" key="2">
    <source>
        <dbReference type="Proteomes" id="UP000298213"/>
    </source>
</evidence>
<sequence length="199" mass="21833">MAVELNFSGTKFYVDVDEASWTKAKQALGVNPQASHTAAKECCVVSKIIQAFGTNRPLLTCRAPTSADHDVILVLNGTNVTVDIKVLFPDVDLTARGVSAAEVTEGLRTEIDRAYAKEKGQGNICCFDLSYIGDAARQTLVGEINNSYPECITLEYDMRNLQLHFVWPQAQGLGVRPDKGLYVHKGNADNLWYKATSTF</sequence>
<comment type="caution">
    <text evidence="1">The sequence shown here is derived from an EMBL/GenBank/DDBJ whole genome shotgun (WGS) entry which is preliminary data.</text>
</comment>
<keyword evidence="2" id="KW-1185">Reference proteome</keyword>
<protein>
    <submittedName>
        <fullName evidence="1">Uncharacterized protein</fullName>
    </submittedName>
</protein>
<evidence type="ECO:0000313" key="1">
    <source>
        <dbReference type="EMBL" id="TFI56620.1"/>
    </source>
</evidence>
<proteinExistence type="predicted"/>
<dbReference type="RefSeq" id="WP_135090134.1">
    <property type="nucleotide sequence ID" value="NZ_SPDV01000063.1"/>
</dbReference>
<name>A0A4Y8ZKS6_9SPHN</name>
<gene>
    <name evidence="1" type="ORF">E2493_19240</name>
</gene>
<accession>A0A4Y8ZKS6</accession>
<dbReference type="AlphaFoldDB" id="A0A4Y8ZKS6"/>